<dbReference type="EMBL" id="JBBMFF010000261">
    <property type="protein sequence ID" value="MEQ2512153.1"/>
    <property type="molecule type" value="Genomic_DNA"/>
</dbReference>
<dbReference type="RefSeq" id="WP_349136841.1">
    <property type="nucleotide sequence ID" value="NZ_JBBMFF010000261.1"/>
</dbReference>
<evidence type="ECO:0000313" key="1">
    <source>
        <dbReference type="EMBL" id="MEQ2512153.1"/>
    </source>
</evidence>
<name>A0ABV1G9Q2_9FIRM</name>
<reference evidence="1 2" key="1">
    <citation type="submission" date="2024-03" db="EMBL/GenBank/DDBJ databases">
        <title>Human intestinal bacterial collection.</title>
        <authorList>
            <person name="Pauvert C."/>
            <person name="Hitch T.C.A."/>
            <person name="Clavel T."/>
        </authorList>
    </citation>
    <scope>NUCLEOTIDE SEQUENCE [LARGE SCALE GENOMIC DNA]</scope>
    <source>
        <strain evidence="1 2">CLA-AA-H192</strain>
    </source>
</reference>
<comment type="caution">
    <text evidence="1">The sequence shown here is derived from an EMBL/GenBank/DDBJ whole genome shotgun (WGS) entry which is preliminary data.</text>
</comment>
<dbReference type="SUPFAM" id="SSF52799">
    <property type="entry name" value="(Phosphotyrosine protein) phosphatases II"/>
    <property type="match status" value="1"/>
</dbReference>
<proteinExistence type="predicted"/>
<dbReference type="Proteomes" id="UP001491552">
    <property type="component" value="Unassembled WGS sequence"/>
</dbReference>
<evidence type="ECO:0000313" key="2">
    <source>
        <dbReference type="Proteomes" id="UP001491552"/>
    </source>
</evidence>
<gene>
    <name evidence="1" type="ORF">WMO66_13030</name>
</gene>
<sequence>MRDIYISPIKAVLHCTDDPALDFILCTSEDYLSKPLPSNVLRLDFRDTVDVDDPAAFSAQLAADVASFLQRPDARPELFVCCDCGVSRSAALAAAIRCADGGSDFSIWDDPNYMPNPLVYRLTRRVLNAPITEDALNDRLALNATARRKAFSKKVTQTGAVEAKMPNGCRKISGKPNVTATL</sequence>
<keyword evidence="2" id="KW-1185">Reference proteome</keyword>
<evidence type="ECO:0008006" key="3">
    <source>
        <dbReference type="Google" id="ProtNLM"/>
    </source>
</evidence>
<protein>
    <recommendedName>
        <fullName evidence="3">Tyrosine specific protein phosphatases domain-containing protein</fullName>
    </recommendedName>
</protein>
<dbReference type="InterPro" id="IPR029021">
    <property type="entry name" value="Prot-tyrosine_phosphatase-like"/>
</dbReference>
<organism evidence="1 2">
    <name type="scientific">Faecousia intestinalis</name>
    <dbReference type="NCBI Taxonomy" id="3133167"/>
    <lineage>
        <taxon>Bacteria</taxon>
        <taxon>Bacillati</taxon>
        <taxon>Bacillota</taxon>
        <taxon>Clostridia</taxon>
        <taxon>Eubacteriales</taxon>
        <taxon>Oscillospiraceae</taxon>
        <taxon>Faecousia</taxon>
    </lineage>
</organism>
<dbReference type="Gene3D" id="3.90.190.10">
    <property type="entry name" value="Protein tyrosine phosphatase superfamily"/>
    <property type="match status" value="1"/>
</dbReference>
<accession>A0ABV1G9Q2</accession>